<protein>
    <recommendedName>
        <fullName evidence="3">DUF1566 domain-containing protein</fullName>
    </recommendedName>
</protein>
<name>A0A4R3V184_9BURK</name>
<organism evidence="1 2">
    <name type="scientific">Paracandidimonas soli</name>
    <dbReference type="NCBI Taxonomy" id="1917182"/>
    <lineage>
        <taxon>Bacteria</taxon>
        <taxon>Pseudomonadati</taxon>
        <taxon>Pseudomonadota</taxon>
        <taxon>Betaproteobacteria</taxon>
        <taxon>Burkholderiales</taxon>
        <taxon>Alcaligenaceae</taxon>
        <taxon>Paracandidimonas</taxon>
    </lineage>
</organism>
<gene>
    <name evidence="1" type="ORF">EV686_106183</name>
</gene>
<accession>A0A4R3V184</accession>
<proteinExistence type="predicted"/>
<evidence type="ECO:0008006" key="3">
    <source>
        <dbReference type="Google" id="ProtNLM"/>
    </source>
</evidence>
<sequence>MQTPQIYLPGQAVPELEGTSAGIMRGDDGTRYVLVVPNDPATDTDVSEWGCYGKSINGASSRWDGLLNTQELVASDSDLDVLELISKLNAGNESAPFYLPSQRELALCWATVPHLFQTDDWYWSSTQYSAHSAWFQSFLNGLQVINYKSYAGRVRAVRRLIIQ</sequence>
<evidence type="ECO:0000313" key="2">
    <source>
        <dbReference type="Proteomes" id="UP000294692"/>
    </source>
</evidence>
<dbReference type="AlphaFoldDB" id="A0A4R3V184"/>
<dbReference type="EMBL" id="SMBX01000006">
    <property type="protein sequence ID" value="TCU97300.1"/>
    <property type="molecule type" value="Genomic_DNA"/>
</dbReference>
<dbReference type="OrthoDB" id="7349818at2"/>
<evidence type="ECO:0000313" key="1">
    <source>
        <dbReference type="EMBL" id="TCU97300.1"/>
    </source>
</evidence>
<dbReference type="Proteomes" id="UP000294692">
    <property type="component" value="Unassembled WGS sequence"/>
</dbReference>
<reference evidence="1 2" key="1">
    <citation type="submission" date="2019-03" db="EMBL/GenBank/DDBJ databases">
        <title>Genomic Encyclopedia of Type Strains, Phase IV (KMG-IV): sequencing the most valuable type-strain genomes for metagenomic binning, comparative biology and taxonomic classification.</title>
        <authorList>
            <person name="Goeker M."/>
        </authorList>
    </citation>
    <scope>NUCLEOTIDE SEQUENCE [LARGE SCALE GENOMIC DNA]</scope>
    <source>
        <strain evidence="1 2">DSM 100048</strain>
    </source>
</reference>
<dbReference type="RefSeq" id="WP_132477392.1">
    <property type="nucleotide sequence ID" value="NZ_JBHRVM010000001.1"/>
</dbReference>
<comment type="caution">
    <text evidence="1">The sequence shown here is derived from an EMBL/GenBank/DDBJ whole genome shotgun (WGS) entry which is preliminary data.</text>
</comment>
<keyword evidence="2" id="KW-1185">Reference proteome</keyword>